<reference evidence="2" key="1">
    <citation type="submission" date="2018-05" db="EMBL/GenBank/DDBJ databases">
        <title>Draft genome of Mucuna pruriens seed.</title>
        <authorList>
            <person name="Nnadi N.E."/>
            <person name="Vos R."/>
            <person name="Hasami M.H."/>
            <person name="Devisetty U.K."/>
            <person name="Aguiy J.C."/>
        </authorList>
    </citation>
    <scope>NUCLEOTIDE SEQUENCE [LARGE SCALE GENOMIC DNA]</scope>
    <source>
        <strain evidence="2">JCA_2017</strain>
    </source>
</reference>
<comment type="caution">
    <text evidence="2">The sequence shown here is derived from an EMBL/GenBank/DDBJ whole genome shotgun (WGS) entry which is preliminary data.</text>
</comment>
<dbReference type="STRING" id="157652.A0A371G2B8"/>
<evidence type="ECO:0000259" key="1">
    <source>
        <dbReference type="Pfam" id="PF17766"/>
    </source>
</evidence>
<gene>
    <name evidence="2" type="primary">SBT1.5</name>
    <name evidence="2" type="ORF">CR513_34212</name>
</gene>
<feature type="non-terminal residue" evidence="2">
    <location>
        <position position="1"/>
    </location>
</feature>
<dbReference type="InterPro" id="IPR041469">
    <property type="entry name" value="Subtilisin-like_FN3"/>
</dbReference>
<feature type="non-terminal residue" evidence="2">
    <location>
        <position position="121"/>
    </location>
</feature>
<dbReference type="Gene3D" id="2.60.40.2310">
    <property type="match status" value="1"/>
</dbReference>
<dbReference type="GO" id="GO:0008233">
    <property type="term" value="F:peptidase activity"/>
    <property type="evidence" value="ECO:0007669"/>
    <property type="project" value="UniProtKB-KW"/>
</dbReference>
<dbReference type="OrthoDB" id="206201at2759"/>
<dbReference type="Proteomes" id="UP000257109">
    <property type="component" value="Unassembled WGS sequence"/>
</dbReference>
<keyword evidence="3" id="KW-1185">Reference proteome</keyword>
<feature type="domain" description="Subtilisin-like protease fibronectin type-III" evidence="1">
    <location>
        <begin position="48"/>
        <end position="115"/>
    </location>
</feature>
<evidence type="ECO:0000313" key="2">
    <source>
        <dbReference type="EMBL" id="RDX84700.1"/>
    </source>
</evidence>
<organism evidence="2 3">
    <name type="scientific">Mucuna pruriens</name>
    <name type="common">Velvet bean</name>
    <name type="synonym">Dolichos pruriens</name>
    <dbReference type="NCBI Taxonomy" id="157652"/>
    <lineage>
        <taxon>Eukaryota</taxon>
        <taxon>Viridiplantae</taxon>
        <taxon>Streptophyta</taxon>
        <taxon>Embryophyta</taxon>
        <taxon>Tracheophyta</taxon>
        <taxon>Spermatophyta</taxon>
        <taxon>Magnoliopsida</taxon>
        <taxon>eudicotyledons</taxon>
        <taxon>Gunneridae</taxon>
        <taxon>Pentapetalae</taxon>
        <taxon>rosids</taxon>
        <taxon>fabids</taxon>
        <taxon>Fabales</taxon>
        <taxon>Fabaceae</taxon>
        <taxon>Papilionoideae</taxon>
        <taxon>50 kb inversion clade</taxon>
        <taxon>NPAAA clade</taxon>
        <taxon>indigoferoid/millettioid clade</taxon>
        <taxon>Phaseoleae</taxon>
        <taxon>Mucuna</taxon>
    </lineage>
</organism>
<sequence>MDNKGDPVLDESIGNVSSVFDYGVGHVHPEKAMNSNLRKQYGKRRMFAHFIRIVTNVGDPNSMYNVTIKPPGGMVVIMQPKTLTFRRLSPRGSSVKNGSIVWSDGKHIVASPLVVTMQQPL</sequence>
<dbReference type="GO" id="GO:0006508">
    <property type="term" value="P:proteolysis"/>
    <property type="evidence" value="ECO:0007669"/>
    <property type="project" value="UniProtKB-KW"/>
</dbReference>
<name>A0A371G2B8_MUCPR</name>
<proteinExistence type="predicted"/>
<accession>A0A371G2B8</accession>
<evidence type="ECO:0000313" key="3">
    <source>
        <dbReference type="Proteomes" id="UP000257109"/>
    </source>
</evidence>
<dbReference type="Pfam" id="PF17766">
    <property type="entry name" value="fn3_6"/>
    <property type="match status" value="1"/>
</dbReference>
<dbReference type="AlphaFoldDB" id="A0A371G2B8"/>
<protein>
    <submittedName>
        <fullName evidence="2">Subtilisin-like protease SBT1.5</fullName>
    </submittedName>
</protein>
<dbReference type="EMBL" id="QJKJ01006972">
    <property type="protein sequence ID" value="RDX84700.1"/>
    <property type="molecule type" value="Genomic_DNA"/>
</dbReference>